<reference evidence="3 4" key="1">
    <citation type="submission" date="2023-11" db="EMBL/GenBank/DDBJ databases">
        <authorList>
            <person name="Xu M."/>
            <person name="Jiang T."/>
        </authorList>
    </citation>
    <scope>NUCLEOTIDE SEQUENCE [LARGE SCALE GENOMIC DNA]</scope>
    <source>
        <strain evidence="3 4">SD</strain>
    </source>
</reference>
<feature type="region of interest" description="Disordered" evidence="1">
    <location>
        <begin position="225"/>
        <end position="257"/>
    </location>
</feature>
<dbReference type="RefSeq" id="WP_319955171.1">
    <property type="nucleotide sequence ID" value="NZ_JAXAVX010000010.1"/>
</dbReference>
<evidence type="ECO:0000256" key="2">
    <source>
        <dbReference type="SAM" id="Phobius"/>
    </source>
</evidence>
<evidence type="ECO:0000313" key="3">
    <source>
        <dbReference type="EMBL" id="MDX8153019.1"/>
    </source>
</evidence>
<keyword evidence="2" id="KW-1133">Transmembrane helix</keyword>
<feature type="region of interest" description="Disordered" evidence="1">
    <location>
        <begin position="69"/>
        <end position="150"/>
    </location>
</feature>
<keyword evidence="2" id="KW-0472">Membrane</keyword>
<feature type="compositionally biased region" description="Low complexity" evidence="1">
    <location>
        <begin position="73"/>
        <end position="88"/>
    </location>
</feature>
<feature type="transmembrane region" description="Helical" evidence="2">
    <location>
        <begin position="12"/>
        <end position="35"/>
    </location>
</feature>
<organism evidence="3 4">
    <name type="scientific">Patulibacter brassicae</name>
    <dbReference type="NCBI Taxonomy" id="1705717"/>
    <lineage>
        <taxon>Bacteria</taxon>
        <taxon>Bacillati</taxon>
        <taxon>Actinomycetota</taxon>
        <taxon>Thermoleophilia</taxon>
        <taxon>Solirubrobacterales</taxon>
        <taxon>Patulibacteraceae</taxon>
        <taxon>Patulibacter</taxon>
    </lineage>
</organism>
<gene>
    <name evidence="3" type="ORF">SK069_15575</name>
</gene>
<feature type="compositionally biased region" description="Basic and acidic residues" evidence="1">
    <location>
        <begin position="112"/>
        <end position="124"/>
    </location>
</feature>
<proteinExistence type="predicted"/>
<protein>
    <submittedName>
        <fullName evidence="3">Uncharacterized protein</fullName>
    </submittedName>
</protein>
<name>A0ABU4VPN5_9ACTN</name>
<evidence type="ECO:0000313" key="4">
    <source>
        <dbReference type="Proteomes" id="UP001277761"/>
    </source>
</evidence>
<dbReference type="Proteomes" id="UP001277761">
    <property type="component" value="Unassembled WGS sequence"/>
</dbReference>
<sequence length="257" mass="24431">MPSRSSLRSFGTGAGVGAMPVVAALVIATGAAGLLEGTGVVSLPGQSPDASLVVPAAATGDGTLVASADRDVAPVATPDAADDASAPAGGTRPAADEGPRDGAAPASTVRRRAGEAARTPDRRQVVPTTTAPARPTPSEPAAVPATMTSPTLLEDTVSAVKQARVGEGVRATTDALAGTTNSLTDGLSNALGGKQQPLGAVVGGLGDTVGDAVRGLGNLLGYVLGAGAPAPAPSPAATPSAATTPSPDAATATTPAG</sequence>
<feature type="compositionally biased region" description="Low complexity" evidence="1">
    <location>
        <begin position="237"/>
        <end position="257"/>
    </location>
</feature>
<accession>A0ABU4VPN5</accession>
<keyword evidence="2" id="KW-0812">Transmembrane</keyword>
<evidence type="ECO:0000256" key="1">
    <source>
        <dbReference type="SAM" id="MobiDB-lite"/>
    </source>
</evidence>
<comment type="caution">
    <text evidence="3">The sequence shown here is derived from an EMBL/GenBank/DDBJ whole genome shotgun (WGS) entry which is preliminary data.</text>
</comment>
<keyword evidence="4" id="KW-1185">Reference proteome</keyword>
<dbReference type="EMBL" id="JAXAVX010000010">
    <property type="protein sequence ID" value="MDX8153019.1"/>
    <property type="molecule type" value="Genomic_DNA"/>
</dbReference>